<comment type="caution">
    <text evidence="2">The sequence shown here is derived from an EMBL/GenBank/DDBJ whole genome shotgun (WGS) entry which is preliminary data.</text>
</comment>
<name>A0ABQ8J1J3_DERPT</name>
<feature type="compositionally biased region" description="Acidic residues" evidence="1">
    <location>
        <begin position="103"/>
        <end position="126"/>
    </location>
</feature>
<feature type="compositionally biased region" description="Basic and acidic residues" evidence="1">
    <location>
        <begin position="127"/>
        <end position="136"/>
    </location>
</feature>
<evidence type="ECO:0000313" key="3">
    <source>
        <dbReference type="Proteomes" id="UP000887458"/>
    </source>
</evidence>
<keyword evidence="3" id="KW-1185">Reference proteome</keyword>
<reference evidence="2 3" key="1">
    <citation type="journal article" date="2018" name="J. Allergy Clin. Immunol.">
        <title>High-quality assembly of Dermatophagoides pteronyssinus genome and transcriptome reveals a wide range of novel allergens.</title>
        <authorList>
            <person name="Liu X.Y."/>
            <person name="Yang K.Y."/>
            <person name="Wang M.Q."/>
            <person name="Kwok J.S."/>
            <person name="Zeng X."/>
            <person name="Yang Z."/>
            <person name="Xiao X.J."/>
            <person name="Lau C.P."/>
            <person name="Li Y."/>
            <person name="Huang Z.M."/>
            <person name="Ba J.G."/>
            <person name="Yim A.K."/>
            <person name="Ouyang C.Y."/>
            <person name="Ngai S.M."/>
            <person name="Chan T.F."/>
            <person name="Leung E.L."/>
            <person name="Liu L."/>
            <person name="Liu Z.G."/>
            <person name="Tsui S.K."/>
        </authorList>
    </citation>
    <scope>NUCLEOTIDE SEQUENCE [LARGE SCALE GENOMIC DNA]</scope>
    <source>
        <strain evidence="2">Derp</strain>
    </source>
</reference>
<dbReference type="Proteomes" id="UP000887458">
    <property type="component" value="Unassembled WGS sequence"/>
</dbReference>
<accession>A0ABQ8J1J3</accession>
<sequence length="194" mass="22199">MILKNWVLLLDYHQEDESEMTDSSNIDSKTNCDQSVINAIRLNHNDDDDDEVIDLSKLNETFKRKKPKASTREPSPDDLNNLSTESEDDRCDDSESIGSESSTESDDDREEIKNDDDYDDDNDDNDNFDHHREIPSKKPKKLRDLFTSSTNNDSIFDPTDHRNIRPSSSLSSSSSSSSSLTFKKLIESKNIRPF</sequence>
<protein>
    <submittedName>
        <fullName evidence="2">Uncharacterized protein</fullName>
    </submittedName>
</protein>
<gene>
    <name evidence="2" type="ORF">DERP_015177</name>
</gene>
<feature type="compositionally biased region" description="Acidic residues" evidence="1">
    <location>
        <begin position="85"/>
        <end position="95"/>
    </location>
</feature>
<organism evidence="2 3">
    <name type="scientific">Dermatophagoides pteronyssinus</name>
    <name type="common">European house dust mite</name>
    <dbReference type="NCBI Taxonomy" id="6956"/>
    <lineage>
        <taxon>Eukaryota</taxon>
        <taxon>Metazoa</taxon>
        <taxon>Ecdysozoa</taxon>
        <taxon>Arthropoda</taxon>
        <taxon>Chelicerata</taxon>
        <taxon>Arachnida</taxon>
        <taxon>Acari</taxon>
        <taxon>Acariformes</taxon>
        <taxon>Sarcoptiformes</taxon>
        <taxon>Astigmata</taxon>
        <taxon>Psoroptidia</taxon>
        <taxon>Analgoidea</taxon>
        <taxon>Pyroglyphidae</taxon>
        <taxon>Dermatophagoidinae</taxon>
        <taxon>Dermatophagoides</taxon>
    </lineage>
</organism>
<evidence type="ECO:0000313" key="2">
    <source>
        <dbReference type="EMBL" id="KAH9416409.1"/>
    </source>
</evidence>
<reference evidence="2 3" key="2">
    <citation type="journal article" date="2022" name="Mol. Biol. Evol.">
        <title>Comparative Genomics Reveals Insights into the Divergent Evolution of Astigmatic Mites and Household Pest Adaptations.</title>
        <authorList>
            <person name="Xiong Q."/>
            <person name="Wan A.T."/>
            <person name="Liu X."/>
            <person name="Fung C.S."/>
            <person name="Xiao X."/>
            <person name="Malainual N."/>
            <person name="Hou J."/>
            <person name="Wang L."/>
            <person name="Wang M."/>
            <person name="Yang K.Y."/>
            <person name="Cui Y."/>
            <person name="Leung E.L."/>
            <person name="Nong W."/>
            <person name="Shin S.K."/>
            <person name="Au S.W."/>
            <person name="Jeong K.Y."/>
            <person name="Chew F.T."/>
            <person name="Hui J.H."/>
            <person name="Leung T.F."/>
            <person name="Tungtrongchitr A."/>
            <person name="Zhong N."/>
            <person name="Liu Z."/>
            <person name="Tsui S.K."/>
        </authorList>
    </citation>
    <scope>NUCLEOTIDE SEQUENCE [LARGE SCALE GENOMIC DNA]</scope>
    <source>
        <strain evidence="2">Derp</strain>
    </source>
</reference>
<dbReference type="EMBL" id="NJHN03000093">
    <property type="protein sequence ID" value="KAH9416409.1"/>
    <property type="molecule type" value="Genomic_DNA"/>
</dbReference>
<feature type="region of interest" description="Disordered" evidence="1">
    <location>
        <begin position="60"/>
        <end position="182"/>
    </location>
</feature>
<feature type="compositionally biased region" description="Low complexity" evidence="1">
    <location>
        <begin position="167"/>
        <end position="180"/>
    </location>
</feature>
<proteinExistence type="predicted"/>
<evidence type="ECO:0000256" key="1">
    <source>
        <dbReference type="SAM" id="MobiDB-lite"/>
    </source>
</evidence>